<dbReference type="Pfam" id="PF24764">
    <property type="entry name" value="rva_4"/>
    <property type="match status" value="2"/>
</dbReference>
<keyword evidence="3" id="KW-1185">Reference proteome</keyword>
<reference evidence="2" key="1">
    <citation type="journal article" date="2023" name="G3 (Bethesda)">
        <title>Whole genome assembly and annotation of the endangered Caribbean coral Acropora cervicornis.</title>
        <authorList>
            <person name="Selwyn J.D."/>
            <person name="Vollmer S.V."/>
        </authorList>
    </citation>
    <scope>NUCLEOTIDE SEQUENCE</scope>
    <source>
        <strain evidence="2">K2</strain>
    </source>
</reference>
<dbReference type="InterPro" id="IPR058913">
    <property type="entry name" value="Integrase_dom_put"/>
</dbReference>
<organism evidence="2 3">
    <name type="scientific">Acropora cervicornis</name>
    <name type="common">Staghorn coral</name>
    <dbReference type="NCBI Taxonomy" id="6130"/>
    <lineage>
        <taxon>Eukaryota</taxon>
        <taxon>Metazoa</taxon>
        <taxon>Cnidaria</taxon>
        <taxon>Anthozoa</taxon>
        <taxon>Hexacorallia</taxon>
        <taxon>Scleractinia</taxon>
        <taxon>Astrocoeniina</taxon>
        <taxon>Acroporidae</taxon>
        <taxon>Acropora</taxon>
    </lineage>
</organism>
<evidence type="ECO:0000313" key="2">
    <source>
        <dbReference type="EMBL" id="KAK2567899.1"/>
    </source>
</evidence>
<dbReference type="Proteomes" id="UP001249851">
    <property type="component" value="Unassembled WGS sequence"/>
</dbReference>
<evidence type="ECO:0000259" key="1">
    <source>
        <dbReference type="Pfam" id="PF24764"/>
    </source>
</evidence>
<proteinExistence type="predicted"/>
<feature type="non-terminal residue" evidence="2">
    <location>
        <position position="1"/>
    </location>
</feature>
<reference evidence="2" key="2">
    <citation type="journal article" date="2023" name="Science">
        <title>Genomic signatures of disease resistance in endangered staghorn corals.</title>
        <authorList>
            <person name="Vollmer S.V."/>
            <person name="Selwyn J.D."/>
            <person name="Despard B.A."/>
            <person name="Roesel C.L."/>
        </authorList>
    </citation>
    <scope>NUCLEOTIDE SEQUENCE</scope>
    <source>
        <strain evidence="2">K2</strain>
    </source>
</reference>
<comment type="caution">
    <text evidence="2">The sequence shown here is derived from an EMBL/GenBank/DDBJ whole genome shotgun (WGS) entry which is preliminary data.</text>
</comment>
<protein>
    <recommendedName>
        <fullName evidence="1">Integrase core domain-containing protein</fullName>
    </recommendedName>
</protein>
<feature type="domain" description="Integrase core" evidence="1">
    <location>
        <begin position="1"/>
        <end position="75"/>
    </location>
</feature>
<sequence length="128" mass="14586">KFVIHGCIDGFSRVITYLKCSSENTSATAEHEWGLPSRVRGDMGVENGDVAFFMISQSAQGPGRGSFIAGRSMHNSLFHDLFLSLEENHYLDIDNIDHLFCLHFVYKPLINRMLNSFSSSWMNHKIRM</sequence>
<dbReference type="PANTHER" id="PTHR46791">
    <property type="entry name" value="EXPRESSED PROTEIN"/>
    <property type="match status" value="1"/>
</dbReference>
<dbReference type="EMBL" id="JARQWQ010000013">
    <property type="protein sequence ID" value="KAK2567899.1"/>
    <property type="molecule type" value="Genomic_DNA"/>
</dbReference>
<dbReference type="AlphaFoldDB" id="A0AAD9QUU8"/>
<feature type="non-terminal residue" evidence="2">
    <location>
        <position position="128"/>
    </location>
</feature>
<feature type="domain" description="Integrase core" evidence="1">
    <location>
        <begin position="77"/>
        <end position="127"/>
    </location>
</feature>
<name>A0AAD9QUU8_ACRCE</name>
<evidence type="ECO:0000313" key="3">
    <source>
        <dbReference type="Proteomes" id="UP001249851"/>
    </source>
</evidence>
<accession>A0AAD9QUU8</accession>
<gene>
    <name evidence="2" type="ORF">P5673_007789</name>
</gene>
<dbReference type="PANTHER" id="PTHR46791:SF5">
    <property type="entry name" value="CLR5 DOMAIN-CONTAINING PROTEIN-RELATED"/>
    <property type="match status" value="1"/>
</dbReference>